<feature type="domain" description="TRASH" evidence="1">
    <location>
        <begin position="39"/>
        <end position="76"/>
    </location>
</feature>
<accession>A0A5A8F8N2</accession>
<dbReference type="SMART" id="SM00746">
    <property type="entry name" value="TRASH"/>
    <property type="match status" value="1"/>
</dbReference>
<evidence type="ECO:0000313" key="2">
    <source>
        <dbReference type="EMBL" id="KAA0259011.1"/>
    </source>
</evidence>
<comment type="caution">
    <text evidence="2">The sequence shown here is derived from an EMBL/GenBank/DDBJ whole genome shotgun (WGS) entry which is preliminary data.</text>
</comment>
<dbReference type="Proteomes" id="UP000322876">
    <property type="component" value="Unassembled WGS sequence"/>
</dbReference>
<evidence type="ECO:0000259" key="1">
    <source>
        <dbReference type="SMART" id="SM00746"/>
    </source>
</evidence>
<reference evidence="2 3" key="1">
    <citation type="submission" date="2019-06" db="EMBL/GenBank/DDBJ databases">
        <title>Genomic insights into carbon and energy metabolism of Deferribacter autotrophicus revealed new metabolic traits in the phylum Deferribacteres.</title>
        <authorList>
            <person name="Slobodkin A.I."/>
            <person name="Slobodkina G.B."/>
            <person name="Allioux M."/>
            <person name="Alain K."/>
            <person name="Jebbar M."/>
            <person name="Shadrin V."/>
            <person name="Kublanov I.V."/>
            <person name="Toshchakov S.V."/>
            <person name="Bonch-Osmolovskaya E.A."/>
        </authorList>
    </citation>
    <scope>NUCLEOTIDE SEQUENCE [LARGE SCALE GENOMIC DNA]</scope>
    <source>
        <strain evidence="2 3">SL50</strain>
    </source>
</reference>
<protein>
    <submittedName>
        <fullName evidence="2">YHS domain-containing protein</fullName>
    </submittedName>
</protein>
<dbReference type="AlphaFoldDB" id="A0A5A8F8N2"/>
<gene>
    <name evidence="2" type="ORF">FHQ18_03410</name>
</gene>
<dbReference type="Pfam" id="PF04945">
    <property type="entry name" value="YHS"/>
    <property type="match status" value="1"/>
</dbReference>
<dbReference type="InterPro" id="IPR011017">
    <property type="entry name" value="TRASH_dom"/>
</dbReference>
<dbReference type="EMBL" id="VFJB01000003">
    <property type="protein sequence ID" value="KAA0259011.1"/>
    <property type="molecule type" value="Genomic_DNA"/>
</dbReference>
<dbReference type="OrthoDB" id="3078737at2"/>
<name>A0A5A8F8N2_9BACT</name>
<sequence length="83" mass="9897">MLKFLITAILIYLAFTLFRKKQVESKKGEIEESVDLEKDEICGIYIEKTTPYKVKYYDKIYYFCSKDCMDKFIAKVKEKRGES</sequence>
<dbReference type="RefSeq" id="WP_149265769.1">
    <property type="nucleotide sequence ID" value="NZ_VFJB01000003.1"/>
</dbReference>
<evidence type="ECO:0000313" key="3">
    <source>
        <dbReference type="Proteomes" id="UP000322876"/>
    </source>
</evidence>
<dbReference type="InterPro" id="IPR007029">
    <property type="entry name" value="YHS_dom"/>
</dbReference>
<keyword evidence="3" id="KW-1185">Reference proteome</keyword>
<organism evidence="2 3">
    <name type="scientific">Deferribacter autotrophicus</name>
    <dbReference type="NCBI Taxonomy" id="500465"/>
    <lineage>
        <taxon>Bacteria</taxon>
        <taxon>Pseudomonadati</taxon>
        <taxon>Deferribacterota</taxon>
        <taxon>Deferribacteres</taxon>
        <taxon>Deferribacterales</taxon>
        <taxon>Deferribacteraceae</taxon>
        <taxon>Deferribacter</taxon>
    </lineage>
</organism>
<proteinExistence type="predicted"/>